<dbReference type="AlphaFoldDB" id="A0AAD7AJD9"/>
<evidence type="ECO:0000313" key="2">
    <source>
        <dbReference type="EMBL" id="KAJ7360810.1"/>
    </source>
</evidence>
<dbReference type="Proteomes" id="UP001218218">
    <property type="component" value="Unassembled WGS sequence"/>
</dbReference>
<evidence type="ECO:0008006" key="4">
    <source>
        <dbReference type="Google" id="ProtNLM"/>
    </source>
</evidence>
<organism evidence="2 3">
    <name type="scientific">Mycena albidolilacea</name>
    <dbReference type="NCBI Taxonomy" id="1033008"/>
    <lineage>
        <taxon>Eukaryota</taxon>
        <taxon>Fungi</taxon>
        <taxon>Dikarya</taxon>
        <taxon>Basidiomycota</taxon>
        <taxon>Agaricomycotina</taxon>
        <taxon>Agaricomycetes</taxon>
        <taxon>Agaricomycetidae</taxon>
        <taxon>Agaricales</taxon>
        <taxon>Marasmiineae</taxon>
        <taxon>Mycenaceae</taxon>
        <taxon>Mycena</taxon>
    </lineage>
</organism>
<gene>
    <name evidence="2" type="ORF">DFH08DRAFT_685316</name>
</gene>
<feature type="region of interest" description="Disordered" evidence="1">
    <location>
        <begin position="14"/>
        <end position="36"/>
    </location>
</feature>
<proteinExistence type="predicted"/>
<dbReference type="EMBL" id="JARIHO010000005">
    <property type="protein sequence ID" value="KAJ7360810.1"/>
    <property type="molecule type" value="Genomic_DNA"/>
</dbReference>
<name>A0AAD7AJD9_9AGAR</name>
<evidence type="ECO:0000256" key="1">
    <source>
        <dbReference type="SAM" id="MobiDB-lite"/>
    </source>
</evidence>
<evidence type="ECO:0000313" key="3">
    <source>
        <dbReference type="Proteomes" id="UP001218218"/>
    </source>
</evidence>
<reference evidence="2" key="1">
    <citation type="submission" date="2023-03" db="EMBL/GenBank/DDBJ databases">
        <title>Massive genome expansion in bonnet fungi (Mycena s.s.) driven by repeated elements and novel gene families across ecological guilds.</title>
        <authorList>
            <consortium name="Lawrence Berkeley National Laboratory"/>
            <person name="Harder C.B."/>
            <person name="Miyauchi S."/>
            <person name="Viragh M."/>
            <person name="Kuo A."/>
            <person name="Thoen E."/>
            <person name="Andreopoulos B."/>
            <person name="Lu D."/>
            <person name="Skrede I."/>
            <person name="Drula E."/>
            <person name="Henrissat B."/>
            <person name="Morin E."/>
            <person name="Kohler A."/>
            <person name="Barry K."/>
            <person name="LaButti K."/>
            <person name="Morin E."/>
            <person name="Salamov A."/>
            <person name="Lipzen A."/>
            <person name="Mereny Z."/>
            <person name="Hegedus B."/>
            <person name="Baldrian P."/>
            <person name="Stursova M."/>
            <person name="Weitz H."/>
            <person name="Taylor A."/>
            <person name="Grigoriev I.V."/>
            <person name="Nagy L.G."/>
            <person name="Martin F."/>
            <person name="Kauserud H."/>
        </authorList>
    </citation>
    <scope>NUCLEOTIDE SEQUENCE</scope>
    <source>
        <strain evidence="2">CBHHK002</strain>
    </source>
</reference>
<comment type="caution">
    <text evidence="2">The sequence shown here is derived from an EMBL/GenBank/DDBJ whole genome shotgun (WGS) entry which is preliminary data.</text>
</comment>
<accession>A0AAD7AJD9</accession>
<dbReference type="Gene3D" id="1.20.1280.50">
    <property type="match status" value="1"/>
</dbReference>
<protein>
    <recommendedName>
        <fullName evidence="4">F-box domain-containing protein</fullName>
    </recommendedName>
</protein>
<keyword evidence="3" id="KW-1185">Reference proteome</keyword>
<sequence length="150" mass="17308">MTSEGHRIFLSHIDDPPVHLSSTNNPPSDSETSQLRRSLDRGRIYLVDLQDEINRLQKAMDAVYMERWDIQSKVDRHAAILSPMRRFPPEILSAIFQWTLPLPNARPAFVTQSPWNISRVCGRWRAICLASPHLWSHISIQSTRHFPSDA</sequence>
<feature type="compositionally biased region" description="Polar residues" evidence="1">
    <location>
        <begin position="20"/>
        <end position="36"/>
    </location>
</feature>
<feature type="non-terminal residue" evidence="2">
    <location>
        <position position="150"/>
    </location>
</feature>